<dbReference type="Pfam" id="PF04039">
    <property type="entry name" value="MnhB"/>
    <property type="match status" value="1"/>
</dbReference>
<evidence type="ECO:0000313" key="10">
    <source>
        <dbReference type="Proteomes" id="UP000004221"/>
    </source>
</evidence>
<sequence>MSTILTRTVARLILLPTLVTAVAILVKGYASAGDGFSAGVVAGTGVAIQFLVFGPRELVARFPLLRSAPLLSFGGLLLGLSVAFAPLLWGDPILTQYPRPGEPVKHIGLLAFHTAVLFDVAVFLVVFGFIVSALGLIVGVRQEGEELDS</sequence>
<feature type="transmembrane region" description="Helical" evidence="7">
    <location>
        <begin position="67"/>
        <end position="89"/>
    </location>
</feature>
<evidence type="ECO:0000256" key="1">
    <source>
        <dbReference type="ARBA" id="ARBA00004651"/>
    </source>
</evidence>
<protein>
    <submittedName>
        <fullName evidence="9">Na+/H+ antiporter subunit B</fullName>
    </submittedName>
</protein>
<keyword evidence="5 7" id="KW-1133">Transmembrane helix</keyword>
<dbReference type="RefSeq" id="WP_008479135.1">
    <property type="nucleotide sequence ID" value="NZ_CAGS01000319.1"/>
</dbReference>
<dbReference type="PANTHER" id="PTHR33932">
    <property type="entry name" value="NA(+)/H(+) ANTIPORTER SUBUNIT B"/>
    <property type="match status" value="1"/>
</dbReference>
<dbReference type="AlphaFoldDB" id="I4EJ81"/>
<evidence type="ECO:0000256" key="5">
    <source>
        <dbReference type="ARBA" id="ARBA00022989"/>
    </source>
</evidence>
<evidence type="ECO:0000256" key="3">
    <source>
        <dbReference type="ARBA" id="ARBA00022475"/>
    </source>
</evidence>
<keyword evidence="4 7" id="KW-0812">Transmembrane</keyword>
<evidence type="ECO:0000256" key="7">
    <source>
        <dbReference type="SAM" id="Phobius"/>
    </source>
</evidence>
<dbReference type="PANTHER" id="PTHR33932:SF4">
    <property type="entry name" value="NA(+)_H(+) ANTIPORTER SUBUNIT B"/>
    <property type="match status" value="1"/>
</dbReference>
<evidence type="ECO:0000256" key="6">
    <source>
        <dbReference type="ARBA" id="ARBA00023136"/>
    </source>
</evidence>
<keyword evidence="3" id="KW-1003">Cell membrane</keyword>
<organism evidence="9 10">
    <name type="scientific">Nitrolancea hollandica Lb</name>
    <dbReference type="NCBI Taxonomy" id="1129897"/>
    <lineage>
        <taxon>Bacteria</taxon>
        <taxon>Pseudomonadati</taxon>
        <taxon>Thermomicrobiota</taxon>
        <taxon>Thermomicrobia</taxon>
        <taxon>Sphaerobacterales</taxon>
        <taxon>Sphaerobacterineae</taxon>
        <taxon>Sphaerobacteraceae</taxon>
        <taxon>Nitrolancea</taxon>
    </lineage>
</organism>
<comment type="subcellular location">
    <subcellularLocation>
        <location evidence="1">Cell membrane</location>
        <topology evidence="1">Multi-pass membrane protein</topology>
    </subcellularLocation>
</comment>
<dbReference type="InterPro" id="IPR050622">
    <property type="entry name" value="CPA3_antiporter_subunitB"/>
</dbReference>
<comment type="similarity">
    <text evidence="2">Belongs to the CPA3 antiporters (TC 2.A.63) subunit B family.</text>
</comment>
<dbReference type="InterPro" id="IPR007182">
    <property type="entry name" value="MnhB"/>
</dbReference>
<gene>
    <name evidence="9" type="primary">mrpB</name>
    <name evidence="9" type="ORF">NITHO_3860004</name>
</gene>
<dbReference type="Proteomes" id="UP000004221">
    <property type="component" value="Unassembled WGS sequence"/>
</dbReference>
<keyword evidence="10" id="KW-1185">Reference proteome</keyword>
<feature type="transmembrane region" description="Helical" evidence="7">
    <location>
        <begin position="12"/>
        <end position="30"/>
    </location>
</feature>
<evidence type="ECO:0000313" key="9">
    <source>
        <dbReference type="EMBL" id="CCF84743.1"/>
    </source>
</evidence>
<reference evidence="9 10" key="1">
    <citation type="journal article" date="2012" name="ISME J.">
        <title>Nitrification expanded: discovery, physiology and genomics of a nitrite-oxidizing bacterium from the phylum Chloroflexi.</title>
        <authorList>
            <person name="Sorokin D.Y."/>
            <person name="Lucker S."/>
            <person name="Vejmelkova D."/>
            <person name="Kostrikina N.A."/>
            <person name="Kleerebezem R."/>
            <person name="Rijpstra W.I."/>
            <person name="Damste J.S."/>
            <person name="Le Paslier D."/>
            <person name="Muyzer G."/>
            <person name="Wagner M."/>
            <person name="van Loosdrecht M.C."/>
            <person name="Daims H."/>
        </authorList>
    </citation>
    <scope>NUCLEOTIDE SEQUENCE [LARGE SCALE GENOMIC DNA]</scope>
    <source>
        <strain evidence="10">none</strain>
    </source>
</reference>
<name>I4EJ81_9BACT</name>
<dbReference type="EMBL" id="CAGS01000319">
    <property type="protein sequence ID" value="CCF84743.1"/>
    <property type="molecule type" value="Genomic_DNA"/>
</dbReference>
<comment type="caution">
    <text evidence="9">The sequence shown here is derived from an EMBL/GenBank/DDBJ whole genome shotgun (WGS) entry which is preliminary data.</text>
</comment>
<evidence type="ECO:0000259" key="8">
    <source>
        <dbReference type="Pfam" id="PF04039"/>
    </source>
</evidence>
<keyword evidence="6 7" id="KW-0472">Membrane</keyword>
<dbReference type="GO" id="GO:0005886">
    <property type="term" value="C:plasma membrane"/>
    <property type="evidence" value="ECO:0007669"/>
    <property type="project" value="UniProtKB-SubCell"/>
</dbReference>
<accession>I4EJ81</accession>
<evidence type="ECO:0000256" key="4">
    <source>
        <dbReference type="ARBA" id="ARBA00022692"/>
    </source>
</evidence>
<proteinExistence type="inferred from homology"/>
<evidence type="ECO:0000256" key="2">
    <source>
        <dbReference type="ARBA" id="ARBA00009425"/>
    </source>
</evidence>
<feature type="transmembrane region" description="Helical" evidence="7">
    <location>
        <begin position="109"/>
        <end position="140"/>
    </location>
</feature>
<feature type="domain" description="Na+/H+ antiporter MnhB subunit-related protein" evidence="8">
    <location>
        <begin position="6"/>
        <end position="131"/>
    </location>
</feature>
<feature type="transmembrane region" description="Helical" evidence="7">
    <location>
        <begin position="36"/>
        <end position="55"/>
    </location>
</feature>